<reference evidence="1" key="1">
    <citation type="submission" date="2021-07" db="EMBL/GenBank/DDBJ databases">
        <authorList>
            <person name="Branca A.L. A."/>
        </authorList>
    </citation>
    <scope>NUCLEOTIDE SEQUENCE</scope>
</reference>
<dbReference type="EMBL" id="CAJVPA010000005">
    <property type="protein sequence ID" value="CAG8218255.1"/>
    <property type="molecule type" value="Genomic_DNA"/>
</dbReference>
<organism evidence="1 2">
    <name type="scientific">Penicillium salamii</name>
    <dbReference type="NCBI Taxonomy" id="1612424"/>
    <lineage>
        <taxon>Eukaryota</taxon>
        <taxon>Fungi</taxon>
        <taxon>Dikarya</taxon>
        <taxon>Ascomycota</taxon>
        <taxon>Pezizomycotina</taxon>
        <taxon>Eurotiomycetes</taxon>
        <taxon>Eurotiomycetidae</taxon>
        <taxon>Eurotiales</taxon>
        <taxon>Aspergillaceae</taxon>
        <taxon>Penicillium</taxon>
    </lineage>
</organism>
<comment type="caution">
    <text evidence="1">The sequence shown here is derived from an EMBL/GenBank/DDBJ whole genome shotgun (WGS) entry which is preliminary data.</text>
</comment>
<sequence length="486" mass="54268">MRLYPNIPYQTVEFTPAGDHAYITAENAMDIHGYRCGSKHCEKKTYVIQMTEWSKYRVGRARLICPGCKTTFSNRETNHETLLEFSRAMFGFPVFDLWNSPQRKFGKQGLVDRILALTRVQGLIPDHTSRYMKFLPLMKEHKCTLVPTLDIDLLWHTHQLSPLAYGKYCKTQVGRYIDHVDTICTVMRSTGEGDTASLWAKRYGESYFDPENTAKKAEIERCKATCKQKGEAMVAKLTAYDDSHEYMKKEIDEKSERLAAKQASIRDTHTAVSALNAAVANLETAREFVKPTLRLLELRYYRRSQKEQLWKLEDQHRSLVEESIHKRREVESLEYEMAREQRPDYKGWEEVQKARRLLSKRLVLEVALETKAIWKEQLDNEERYDWSWYSIVPSEVQPCVHPIVDTANGGSAYIQTWEDTYNPPRSYARYSRRDGSGAGAAGAAAGGGGGGGYDGGGCGGGGSGSGGAGAGGGCGGGGCGGGCGGG</sequence>
<dbReference type="PANTHER" id="PTHR34365">
    <property type="entry name" value="ENOLASE (DUF1399)"/>
    <property type="match status" value="1"/>
</dbReference>
<dbReference type="AlphaFoldDB" id="A0A9W4I4K8"/>
<dbReference type="Pfam" id="PF07173">
    <property type="entry name" value="GRDP-like"/>
    <property type="match status" value="1"/>
</dbReference>
<dbReference type="OrthoDB" id="2684236at2759"/>
<evidence type="ECO:0000313" key="1">
    <source>
        <dbReference type="EMBL" id="CAG8218255.1"/>
    </source>
</evidence>
<evidence type="ECO:0000313" key="2">
    <source>
        <dbReference type="Proteomes" id="UP001152646"/>
    </source>
</evidence>
<dbReference type="InterPro" id="IPR009836">
    <property type="entry name" value="GRDP-like"/>
</dbReference>
<protein>
    <submittedName>
        <fullName evidence="1">Uncharacterized protein</fullName>
    </submittedName>
</protein>
<dbReference type="Proteomes" id="UP001152646">
    <property type="component" value="Unassembled WGS sequence"/>
</dbReference>
<gene>
    <name evidence="1" type="ORF">PSALAMII_LOCUS33</name>
</gene>
<proteinExistence type="predicted"/>
<dbReference type="PANTHER" id="PTHR34365:SF7">
    <property type="entry name" value="GLYCINE-RICH DOMAIN-CONTAINING PROTEIN 1"/>
    <property type="match status" value="1"/>
</dbReference>
<name>A0A9W4I4K8_9EURO</name>
<accession>A0A9W4I4K8</accession>